<evidence type="ECO:0000256" key="1">
    <source>
        <dbReference type="ARBA" id="ARBA00004167"/>
    </source>
</evidence>
<dbReference type="GO" id="GO:0051015">
    <property type="term" value="F:actin filament binding"/>
    <property type="evidence" value="ECO:0007669"/>
    <property type="project" value="InterPro"/>
</dbReference>
<dbReference type="PaxDb" id="65489-OBART03G07420.1"/>
<protein>
    <recommendedName>
        <fullName evidence="9">FH2 domain-containing protein</fullName>
    </recommendedName>
</protein>
<comment type="similarity">
    <text evidence="6">Belongs to the formin-like family. Class-I subfamily.</text>
</comment>
<feature type="domain" description="FH2" evidence="9">
    <location>
        <begin position="91"/>
        <end position="135"/>
    </location>
</feature>
<evidence type="ECO:0000256" key="6">
    <source>
        <dbReference type="ARBA" id="ARBA00025793"/>
    </source>
</evidence>
<keyword evidence="2" id="KW-0812">Transmembrane</keyword>
<reference evidence="10" key="1">
    <citation type="journal article" date="2009" name="Rice">
        <title>De Novo Next Generation Sequencing of Plant Genomes.</title>
        <authorList>
            <person name="Rounsley S."/>
            <person name="Marri P.R."/>
            <person name="Yu Y."/>
            <person name="He R."/>
            <person name="Sisneros N."/>
            <person name="Goicoechea J.L."/>
            <person name="Lee S.J."/>
            <person name="Angelova A."/>
            <person name="Kudrna D."/>
            <person name="Luo M."/>
            <person name="Affourtit J."/>
            <person name="Desany B."/>
            <person name="Knight J."/>
            <person name="Niazi F."/>
            <person name="Egholm M."/>
            <person name="Wing R.A."/>
        </authorList>
    </citation>
    <scope>NUCLEOTIDE SEQUENCE [LARGE SCALE GENOMIC DNA]</scope>
    <source>
        <strain evidence="10">cv. IRGC 105608</strain>
    </source>
</reference>
<keyword evidence="11" id="KW-1185">Reference proteome</keyword>
<dbReference type="GO" id="GO:0045010">
    <property type="term" value="P:actin nucleation"/>
    <property type="evidence" value="ECO:0007669"/>
    <property type="project" value="InterPro"/>
</dbReference>
<name>A0A0D3FF54_9ORYZ</name>
<evidence type="ECO:0000313" key="10">
    <source>
        <dbReference type="EnsemblPlants" id="OBART03G07420.1"/>
    </source>
</evidence>
<comment type="subcellular location">
    <subcellularLocation>
        <location evidence="1">Membrane</location>
        <topology evidence="1">Single-pass membrane protein</topology>
    </subcellularLocation>
</comment>
<dbReference type="EnsemblPlants" id="OBART03G07420.1">
    <property type="protein sequence ID" value="OBART03G07420.1"/>
    <property type="gene ID" value="OBART03G07420"/>
</dbReference>
<dbReference type="GO" id="GO:0016020">
    <property type="term" value="C:membrane"/>
    <property type="evidence" value="ECO:0007669"/>
    <property type="project" value="UniProtKB-SubCell"/>
</dbReference>
<evidence type="ECO:0000256" key="2">
    <source>
        <dbReference type="ARBA" id="ARBA00022692"/>
    </source>
</evidence>
<sequence>MPPAIARFVAIAAVLLCGHVAVAAESGGVGGGSARRPAEPPAVPTSRRRLLKPLPPEGPRIAMPMPITAATTVDNNGSTSMREGDNAAADDGGSGEPRPKLKPLHWDKVRATSDRAMVWDQLKSSSFQLRFGPHY</sequence>
<keyword evidence="5" id="KW-0472">Membrane</keyword>
<feature type="chain" id="PRO_5002261711" description="FH2 domain-containing protein" evidence="8">
    <location>
        <begin position="25"/>
        <end position="135"/>
    </location>
</feature>
<dbReference type="PANTHER" id="PTHR23213">
    <property type="entry name" value="FORMIN-RELATED"/>
    <property type="match status" value="1"/>
</dbReference>
<accession>A0A0D3FF54</accession>
<organism evidence="10">
    <name type="scientific">Oryza barthii</name>
    <dbReference type="NCBI Taxonomy" id="65489"/>
    <lineage>
        <taxon>Eukaryota</taxon>
        <taxon>Viridiplantae</taxon>
        <taxon>Streptophyta</taxon>
        <taxon>Embryophyta</taxon>
        <taxon>Tracheophyta</taxon>
        <taxon>Spermatophyta</taxon>
        <taxon>Magnoliopsida</taxon>
        <taxon>Liliopsida</taxon>
        <taxon>Poales</taxon>
        <taxon>Poaceae</taxon>
        <taxon>BOP clade</taxon>
        <taxon>Oryzoideae</taxon>
        <taxon>Oryzeae</taxon>
        <taxon>Oryzinae</taxon>
        <taxon>Oryza</taxon>
    </lineage>
</organism>
<dbReference type="Gene3D" id="1.20.58.2220">
    <property type="entry name" value="Formin, FH2 domain"/>
    <property type="match status" value="1"/>
</dbReference>
<evidence type="ECO:0000256" key="7">
    <source>
        <dbReference type="SAM" id="MobiDB-lite"/>
    </source>
</evidence>
<keyword evidence="4" id="KW-1133">Transmembrane helix</keyword>
<evidence type="ECO:0000256" key="8">
    <source>
        <dbReference type="SAM" id="SignalP"/>
    </source>
</evidence>
<dbReference type="PANTHER" id="PTHR23213:SF338">
    <property type="entry name" value="FORMIN-LIKE PROTEIN 6"/>
    <property type="match status" value="1"/>
</dbReference>
<dbReference type="InterPro" id="IPR015425">
    <property type="entry name" value="FH2_Formin"/>
</dbReference>
<feature type="compositionally biased region" description="Polar residues" evidence="7">
    <location>
        <begin position="69"/>
        <end position="81"/>
    </location>
</feature>
<feature type="signal peptide" evidence="8">
    <location>
        <begin position="1"/>
        <end position="24"/>
    </location>
</feature>
<reference evidence="10" key="2">
    <citation type="submission" date="2015-03" db="UniProtKB">
        <authorList>
            <consortium name="EnsemblPlants"/>
        </authorList>
    </citation>
    <scope>IDENTIFICATION</scope>
</reference>
<dbReference type="PROSITE" id="PS51444">
    <property type="entry name" value="FH2"/>
    <property type="match status" value="1"/>
</dbReference>
<evidence type="ECO:0000256" key="5">
    <source>
        <dbReference type="ARBA" id="ARBA00023136"/>
    </source>
</evidence>
<dbReference type="Gramene" id="OBART03G07420.1">
    <property type="protein sequence ID" value="OBART03G07420.1"/>
    <property type="gene ID" value="OBART03G07420"/>
</dbReference>
<evidence type="ECO:0000256" key="4">
    <source>
        <dbReference type="ARBA" id="ARBA00022989"/>
    </source>
</evidence>
<dbReference type="STRING" id="65489.A0A0D3FF54"/>
<dbReference type="eggNOG" id="KOG1922">
    <property type="taxonomic scope" value="Eukaryota"/>
</dbReference>
<dbReference type="InterPro" id="IPR027643">
    <property type="entry name" value="Formin-like_plant"/>
</dbReference>
<dbReference type="HOGENOM" id="CLU_1888909_0_0_1"/>
<evidence type="ECO:0000256" key="3">
    <source>
        <dbReference type="ARBA" id="ARBA00022729"/>
    </source>
</evidence>
<dbReference type="Proteomes" id="UP000026960">
    <property type="component" value="Chromosome 3"/>
</dbReference>
<proteinExistence type="inferred from homology"/>
<dbReference type="AlphaFoldDB" id="A0A0D3FF54"/>
<evidence type="ECO:0000259" key="9">
    <source>
        <dbReference type="PROSITE" id="PS51444"/>
    </source>
</evidence>
<dbReference type="InterPro" id="IPR042201">
    <property type="entry name" value="FH2_Formin_sf"/>
</dbReference>
<feature type="region of interest" description="Disordered" evidence="7">
    <location>
        <begin position="26"/>
        <end position="104"/>
    </location>
</feature>
<keyword evidence="3 8" id="KW-0732">Signal</keyword>
<evidence type="ECO:0000313" key="11">
    <source>
        <dbReference type="Proteomes" id="UP000026960"/>
    </source>
</evidence>